<feature type="region of interest" description="Disordered" evidence="1">
    <location>
        <begin position="388"/>
        <end position="432"/>
    </location>
</feature>
<feature type="compositionally biased region" description="Low complexity" evidence="1">
    <location>
        <begin position="390"/>
        <end position="432"/>
    </location>
</feature>
<dbReference type="SUPFAM" id="SSF50729">
    <property type="entry name" value="PH domain-like"/>
    <property type="match status" value="1"/>
</dbReference>
<accession>A0A979FJS6</accession>
<evidence type="ECO:0000256" key="1">
    <source>
        <dbReference type="SAM" id="MobiDB-lite"/>
    </source>
</evidence>
<dbReference type="GeneID" id="108668371"/>
<dbReference type="AlphaFoldDB" id="A0A979FJS6"/>
<reference evidence="4" key="1">
    <citation type="submission" date="2025-08" db="UniProtKB">
        <authorList>
            <consortium name="RefSeq"/>
        </authorList>
    </citation>
    <scope>IDENTIFICATION</scope>
    <source>
        <tissue evidence="4">Whole organism</tissue>
    </source>
</reference>
<feature type="compositionally biased region" description="Polar residues" evidence="1">
    <location>
        <begin position="692"/>
        <end position="707"/>
    </location>
</feature>
<dbReference type="Proteomes" id="UP000694843">
    <property type="component" value="Unplaced"/>
</dbReference>
<evidence type="ECO:0000259" key="2">
    <source>
        <dbReference type="PROSITE" id="PS50003"/>
    </source>
</evidence>
<feature type="compositionally biased region" description="Low complexity" evidence="1">
    <location>
        <begin position="479"/>
        <end position="493"/>
    </location>
</feature>
<dbReference type="RefSeq" id="XP_047737253.1">
    <property type="nucleotide sequence ID" value="XM_047881297.1"/>
</dbReference>
<sequence>MIHQLYILPWQVDRSMMLVECATTSSNSNVTNYISTTFSSISLNSPTCTSSATSCATSAKCTNVNCSTSLGSNTTSGYISNGPSGNDETKVPVISAVLPVVNIANNSASDLLSSGSNSCSDSLGNSISTNSISNSNSIGNSWRFPKNEEEHFNGGNCESPWHLQSSMEARPGANYSANRSPVFSESNLLQKACSDTAGRSMKYGSPLSESKICKKSNGKVQCESKSISNMVDVEACLANTPPHLLIRSLSSLSHHSTQLSTLPRPQEQEPVGSHTLQKGVLQQARDRIFSRWKERYFVLTRDYLACFRRGSTKYSEMGSFIFKVNLASVEGVYWEERRGSAVVAVELPREGRVLLRARANEAHLLQGWYRALLDATTSSKLRRTALRRGTSTSTLHLHPSSSTPYHSSTAPHHSTATLPHHSTTTLPHPPSLSLIHHAALPHSSPSGMSSCSSSKCGTEERLSCAKLQQQRTSACPGGSLDTDPPSTPLSSLTSLHKLSSNASSGSGCGSSVASSPGLGTCIAPSGWSPRSRFSLVESPRRPLPSAASMCPPKTRHSLCLDPSDQPHSRLLPTRTTPLTPISSSLGFPSARRFTHSPAGHTRRSLCLDSLSASRTSLVSLTPRNPLLELLETCPPPSAGPIPCPVGPSAGPSPCSKGPSTGLNPCPVRPSAGLNAEVAQPSEAPPSALAQPRTRTSLTLFRNSPLFN</sequence>
<feature type="region of interest" description="Disordered" evidence="1">
    <location>
        <begin position="256"/>
        <end position="276"/>
    </location>
</feature>
<dbReference type="PROSITE" id="PS50003">
    <property type="entry name" value="PH_DOMAIN"/>
    <property type="match status" value="1"/>
</dbReference>
<proteinExistence type="predicted"/>
<dbReference type="OrthoDB" id="8196563at2759"/>
<feature type="region of interest" description="Disordered" evidence="1">
    <location>
        <begin position="473"/>
        <end position="493"/>
    </location>
</feature>
<keyword evidence="3" id="KW-1185">Reference proteome</keyword>
<dbReference type="Gene3D" id="2.30.29.30">
    <property type="entry name" value="Pleckstrin-homology domain (PH domain)/Phosphotyrosine-binding domain (PTB)"/>
    <property type="match status" value="1"/>
</dbReference>
<dbReference type="CDD" id="cd00821">
    <property type="entry name" value="PH"/>
    <property type="match status" value="1"/>
</dbReference>
<feature type="region of interest" description="Disordered" evidence="1">
    <location>
        <begin position="648"/>
        <end position="707"/>
    </location>
</feature>
<name>A0A979FJS6_HYAAZ</name>
<dbReference type="InterPro" id="IPR001849">
    <property type="entry name" value="PH_domain"/>
</dbReference>
<protein>
    <submittedName>
        <fullName evidence="4">Mucin-5AC isoform X1</fullName>
    </submittedName>
</protein>
<dbReference type="InterPro" id="IPR011993">
    <property type="entry name" value="PH-like_dom_sf"/>
</dbReference>
<evidence type="ECO:0000313" key="3">
    <source>
        <dbReference type="Proteomes" id="UP000694843"/>
    </source>
</evidence>
<feature type="domain" description="PH" evidence="2">
    <location>
        <begin position="274"/>
        <end position="377"/>
    </location>
</feature>
<dbReference type="SMART" id="SM00233">
    <property type="entry name" value="PH"/>
    <property type="match status" value="1"/>
</dbReference>
<organism evidence="3 4">
    <name type="scientific">Hyalella azteca</name>
    <name type="common">Amphipod</name>
    <dbReference type="NCBI Taxonomy" id="294128"/>
    <lineage>
        <taxon>Eukaryota</taxon>
        <taxon>Metazoa</taxon>
        <taxon>Ecdysozoa</taxon>
        <taxon>Arthropoda</taxon>
        <taxon>Crustacea</taxon>
        <taxon>Multicrustacea</taxon>
        <taxon>Malacostraca</taxon>
        <taxon>Eumalacostraca</taxon>
        <taxon>Peracarida</taxon>
        <taxon>Amphipoda</taxon>
        <taxon>Senticaudata</taxon>
        <taxon>Talitrida</taxon>
        <taxon>Talitroidea</taxon>
        <taxon>Hyalellidae</taxon>
        <taxon>Hyalella</taxon>
    </lineage>
</organism>
<evidence type="ECO:0000313" key="4">
    <source>
        <dbReference type="RefSeq" id="XP_047737253.1"/>
    </source>
</evidence>
<gene>
    <name evidence="4" type="primary">LOC108668371</name>
</gene>